<accession>A0A814N7V2</accession>
<dbReference type="CDD" id="cd22823">
    <property type="entry name" value="Gal_Rha_Lectin"/>
    <property type="match status" value="1"/>
</dbReference>
<gene>
    <name evidence="1" type="ORF">GPM918_LOCUS18198</name>
    <name evidence="2" type="ORF">SRO942_LOCUS18195</name>
</gene>
<comment type="caution">
    <text evidence="1">The sequence shown here is derived from an EMBL/GenBank/DDBJ whole genome shotgun (WGS) entry which is preliminary data.</text>
</comment>
<proteinExistence type="predicted"/>
<dbReference type="EMBL" id="CAJNOQ010005199">
    <property type="protein sequence ID" value="CAF1089799.1"/>
    <property type="molecule type" value="Genomic_DNA"/>
</dbReference>
<reference evidence="1" key="1">
    <citation type="submission" date="2021-02" db="EMBL/GenBank/DDBJ databases">
        <authorList>
            <person name="Nowell W R."/>
        </authorList>
    </citation>
    <scope>NUCLEOTIDE SEQUENCE</scope>
</reference>
<evidence type="ECO:0000313" key="1">
    <source>
        <dbReference type="EMBL" id="CAF1089799.1"/>
    </source>
</evidence>
<dbReference type="AlphaFoldDB" id="A0A814N7V2"/>
<evidence type="ECO:0000313" key="2">
    <source>
        <dbReference type="EMBL" id="CAF3855312.1"/>
    </source>
</evidence>
<keyword evidence="3" id="KW-1185">Reference proteome</keyword>
<dbReference type="Proteomes" id="UP000681722">
    <property type="component" value="Unassembled WGS sequence"/>
</dbReference>
<organism evidence="1 3">
    <name type="scientific">Didymodactylos carnosus</name>
    <dbReference type="NCBI Taxonomy" id="1234261"/>
    <lineage>
        <taxon>Eukaryota</taxon>
        <taxon>Metazoa</taxon>
        <taxon>Spiralia</taxon>
        <taxon>Gnathifera</taxon>
        <taxon>Rotifera</taxon>
        <taxon>Eurotatoria</taxon>
        <taxon>Bdelloidea</taxon>
        <taxon>Philodinida</taxon>
        <taxon>Philodinidae</taxon>
        <taxon>Didymodactylos</taxon>
    </lineage>
</organism>
<dbReference type="EMBL" id="CAJOBC010005199">
    <property type="protein sequence ID" value="CAF3855312.1"/>
    <property type="molecule type" value="Genomic_DNA"/>
</dbReference>
<protein>
    <submittedName>
        <fullName evidence="1">Uncharacterized protein</fullName>
    </submittedName>
</protein>
<dbReference type="Proteomes" id="UP000663829">
    <property type="component" value="Unassembled WGS sequence"/>
</dbReference>
<name>A0A814N7V2_9BILA</name>
<sequence length="109" mass="11780">MIVGLIGETVTCYCGGYYNTYYGLEHDVISECCATGKTIYVVAAIFGINDANRSRSASTASNGSAAIDKSIIIRPLYTSLCCNFAVEDSVIGDSCIGKLKTFWLYWTCS</sequence>
<evidence type="ECO:0000313" key="3">
    <source>
        <dbReference type="Proteomes" id="UP000663829"/>
    </source>
</evidence>